<accession>A0A1I8EYB6</accession>
<evidence type="ECO:0000313" key="1">
    <source>
        <dbReference type="WBParaSite" id="maker-PairedContig_6244-snap-gene-0.10-mRNA-1"/>
    </source>
</evidence>
<proteinExistence type="predicted"/>
<name>A0A1I8EYB6_WUCBA</name>
<organism evidence="1">
    <name type="scientific">Wuchereria bancrofti</name>
    <dbReference type="NCBI Taxonomy" id="6293"/>
    <lineage>
        <taxon>Eukaryota</taxon>
        <taxon>Metazoa</taxon>
        <taxon>Ecdysozoa</taxon>
        <taxon>Nematoda</taxon>
        <taxon>Chromadorea</taxon>
        <taxon>Rhabditida</taxon>
        <taxon>Spirurina</taxon>
        <taxon>Spiruromorpha</taxon>
        <taxon>Filarioidea</taxon>
        <taxon>Onchocercidae</taxon>
        <taxon>Wuchereria</taxon>
    </lineage>
</organism>
<sequence length="83" mass="10036">MGRVIDEKKKSYVELYHFQWFWISVQLNCCANETVYKWKGSGPSITLRFHQIPLSHSWKFLIAVTVQRFWTTQSICYEQILKY</sequence>
<reference evidence="1" key="1">
    <citation type="submission" date="2016-11" db="UniProtKB">
        <authorList>
            <consortium name="WormBaseParasite"/>
        </authorList>
    </citation>
    <scope>IDENTIFICATION</scope>
    <source>
        <strain evidence="1">pt0022</strain>
    </source>
</reference>
<dbReference type="WBParaSite" id="maker-PairedContig_6244-snap-gene-0.10-mRNA-1">
    <property type="protein sequence ID" value="maker-PairedContig_6244-snap-gene-0.10-mRNA-1"/>
    <property type="gene ID" value="maker-PairedContig_6244-snap-gene-0.10"/>
</dbReference>
<protein>
    <submittedName>
        <fullName evidence="1">Uncharacterized protein</fullName>
    </submittedName>
</protein>
<dbReference type="AlphaFoldDB" id="A0A1I8EYB6"/>